<dbReference type="Proteomes" id="UP000315724">
    <property type="component" value="Chromosome"/>
</dbReference>
<reference evidence="2 3" key="1">
    <citation type="submission" date="2019-02" db="EMBL/GenBank/DDBJ databases">
        <title>Deep-cultivation of Planctomycetes and their phenomic and genomic characterization uncovers novel biology.</title>
        <authorList>
            <person name="Wiegand S."/>
            <person name="Jogler M."/>
            <person name="Boedeker C."/>
            <person name="Pinto D."/>
            <person name="Vollmers J."/>
            <person name="Rivas-Marin E."/>
            <person name="Kohn T."/>
            <person name="Peeters S.H."/>
            <person name="Heuer A."/>
            <person name="Rast P."/>
            <person name="Oberbeckmann S."/>
            <person name="Bunk B."/>
            <person name="Jeske O."/>
            <person name="Meyerdierks A."/>
            <person name="Storesund J.E."/>
            <person name="Kallscheuer N."/>
            <person name="Luecker S."/>
            <person name="Lage O.M."/>
            <person name="Pohl T."/>
            <person name="Merkel B.J."/>
            <person name="Hornburger P."/>
            <person name="Mueller R.-W."/>
            <person name="Bruemmer F."/>
            <person name="Labrenz M."/>
            <person name="Spormann A.M."/>
            <person name="Op den Camp H."/>
            <person name="Overmann J."/>
            <person name="Amann R."/>
            <person name="Jetten M.S.M."/>
            <person name="Mascher T."/>
            <person name="Medema M.H."/>
            <person name="Devos D.P."/>
            <person name="Kaster A.-K."/>
            <person name="Ovreas L."/>
            <person name="Rohde M."/>
            <person name="Galperin M.Y."/>
            <person name="Jogler C."/>
        </authorList>
    </citation>
    <scope>NUCLEOTIDE SEQUENCE [LARGE SCALE GENOMIC DNA]</scope>
    <source>
        <strain evidence="2 3">Mal48</strain>
    </source>
</reference>
<name>A0A517QVI4_9PLAN</name>
<proteinExistence type="predicted"/>
<evidence type="ECO:0000313" key="2">
    <source>
        <dbReference type="EMBL" id="QDT35642.1"/>
    </source>
</evidence>
<keyword evidence="1" id="KW-0472">Membrane</keyword>
<accession>A0A517QVI4</accession>
<dbReference type="EMBL" id="CP036267">
    <property type="protein sequence ID" value="QDT35642.1"/>
    <property type="molecule type" value="Genomic_DNA"/>
</dbReference>
<evidence type="ECO:0000313" key="3">
    <source>
        <dbReference type="Proteomes" id="UP000315724"/>
    </source>
</evidence>
<feature type="transmembrane region" description="Helical" evidence="1">
    <location>
        <begin position="24"/>
        <end position="43"/>
    </location>
</feature>
<dbReference type="AlphaFoldDB" id="A0A517QVI4"/>
<gene>
    <name evidence="2" type="ORF">Mal48_49200</name>
</gene>
<keyword evidence="3" id="KW-1185">Reference proteome</keyword>
<sequence length="64" mass="6906">MNTQTLAKLKSFLKDESGPTSVEYAVMLALIIGICIVSVRALGNSQSGMWGNTTNKLEEVGFIE</sequence>
<keyword evidence="1" id="KW-0812">Transmembrane</keyword>
<dbReference type="KEGG" id="tpol:Mal48_49200"/>
<organism evidence="2 3">
    <name type="scientific">Thalassoglobus polymorphus</name>
    <dbReference type="NCBI Taxonomy" id="2527994"/>
    <lineage>
        <taxon>Bacteria</taxon>
        <taxon>Pseudomonadati</taxon>
        <taxon>Planctomycetota</taxon>
        <taxon>Planctomycetia</taxon>
        <taxon>Planctomycetales</taxon>
        <taxon>Planctomycetaceae</taxon>
        <taxon>Thalassoglobus</taxon>
    </lineage>
</organism>
<protein>
    <submittedName>
        <fullName evidence="2">Flp/Fap pilin component</fullName>
    </submittedName>
</protein>
<keyword evidence="1" id="KW-1133">Transmembrane helix</keyword>
<dbReference type="RefSeq" id="WP_231739804.1">
    <property type="nucleotide sequence ID" value="NZ_CP036267.1"/>
</dbReference>
<evidence type="ECO:0000256" key="1">
    <source>
        <dbReference type="SAM" id="Phobius"/>
    </source>
</evidence>